<feature type="domain" description="Flavodoxin-like fold" evidence="2">
    <location>
        <begin position="2"/>
        <end position="167"/>
    </location>
</feature>
<comment type="caution">
    <text evidence="3">The sequence shown here is derived from an EMBL/GenBank/DDBJ whole genome shotgun (WGS) entry which is preliminary data.</text>
</comment>
<organism evidence="3 4">
    <name type="scientific">Lentihominibacter hominis</name>
    <dbReference type="NCBI Taxonomy" id="2763645"/>
    <lineage>
        <taxon>Bacteria</taxon>
        <taxon>Bacillati</taxon>
        <taxon>Bacillota</taxon>
        <taxon>Clostridia</taxon>
        <taxon>Peptostreptococcales</taxon>
        <taxon>Anaerovoracaceae</taxon>
        <taxon>Lentihominibacter</taxon>
    </lineage>
</organism>
<protein>
    <submittedName>
        <fullName evidence="3">NAD(P)H-dependent oxidoreductase</fullName>
    </submittedName>
</protein>
<reference evidence="3" key="1">
    <citation type="submission" date="2020-08" db="EMBL/GenBank/DDBJ databases">
        <title>Genome public.</title>
        <authorList>
            <person name="Liu C."/>
            <person name="Sun Q."/>
        </authorList>
    </citation>
    <scope>NUCLEOTIDE SEQUENCE</scope>
    <source>
        <strain evidence="3">NSJ-24</strain>
    </source>
</reference>
<dbReference type="SUPFAM" id="SSF52218">
    <property type="entry name" value="Flavoproteins"/>
    <property type="match status" value="1"/>
</dbReference>
<dbReference type="EMBL" id="JACRTA010000001">
    <property type="protein sequence ID" value="MBC8568092.1"/>
    <property type="molecule type" value="Genomic_DNA"/>
</dbReference>
<dbReference type="AlphaFoldDB" id="A0A926EA82"/>
<evidence type="ECO:0000256" key="1">
    <source>
        <dbReference type="ARBA" id="ARBA00023002"/>
    </source>
</evidence>
<evidence type="ECO:0000313" key="3">
    <source>
        <dbReference type="EMBL" id="MBC8568092.1"/>
    </source>
</evidence>
<keyword evidence="4" id="KW-1185">Reference proteome</keyword>
<dbReference type="PANTHER" id="PTHR47307">
    <property type="entry name" value="GLUTATHIONE-REGULATED POTASSIUM-EFFLUX SYSTEM ANCILLARY PROTEIN KEFG"/>
    <property type="match status" value="1"/>
</dbReference>
<evidence type="ECO:0000259" key="2">
    <source>
        <dbReference type="Pfam" id="PF02525"/>
    </source>
</evidence>
<dbReference type="InterPro" id="IPR046980">
    <property type="entry name" value="KefG/KefF"/>
</dbReference>
<dbReference type="InterPro" id="IPR029039">
    <property type="entry name" value="Flavoprotein-like_sf"/>
</dbReference>
<dbReference type="GO" id="GO:0009055">
    <property type="term" value="F:electron transfer activity"/>
    <property type="evidence" value="ECO:0007669"/>
    <property type="project" value="TreeGrafter"/>
</dbReference>
<dbReference type="Pfam" id="PF02525">
    <property type="entry name" value="Flavodoxin_2"/>
    <property type="match status" value="1"/>
</dbReference>
<dbReference type="Proteomes" id="UP000610862">
    <property type="component" value="Unassembled WGS sequence"/>
</dbReference>
<dbReference type="InterPro" id="IPR003680">
    <property type="entry name" value="Flavodoxin_fold"/>
</dbReference>
<dbReference type="PANTHER" id="PTHR47307:SF1">
    <property type="entry name" value="GLUTATHIONE-REGULATED POTASSIUM-EFFLUX SYSTEM ANCILLARY PROTEIN KEFG"/>
    <property type="match status" value="1"/>
</dbReference>
<gene>
    <name evidence="3" type="ORF">H8692_04830</name>
</gene>
<keyword evidence="1" id="KW-0560">Oxidoreductase</keyword>
<dbReference type="Gene3D" id="3.40.50.360">
    <property type="match status" value="1"/>
</dbReference>
<name>A0A926EA82_9FIRM</name>
<sequence>MKKILIISGHTDLNNSAANKSILENLESALPQAEFVYLDKLYPDFQIDVKAEQEKLVTADIIVLQFPIFWYAMPSLLSRWIEETFQHGFSHGSDGNKLKGKKLIASFTTGAPEFMYSYEGEQHYPIDDFLTPIKAMCNLCELDYSGYIYTGGVSYQNRNDAEKETELKEKTAIHTNKLLKLLQTLN</sequence>
<dbReference type="RefSeq" id="WP_187525090.1">
    <property type="nucleotide sequence ID" value="NZ_JACRTA010000001.1"/>
</dbReference>
<proteinExistence type="predicted"/>
<dbReference type="GO" id="GO:0003955">
    <property type="term" value="F:NAD(P)H dehydrogenase (quinone) activity"/>
    <property type="evidence" value="ECO:0007669"/>
    <property type="project" value="TreeGrafter"/>
</dbReference>
<dbReference type="GO" id="GO:0010181">
    <property type="term" value="F:FMN binding"/>
    <property type="evidence" value="ECO:0007669"/>
    <property type="project" value="TreeGrafter"/>
</dbReference>
<evidence type="ECO:0000313" key="4">
    <source>
        <dbReference type="Proteomes" id="UP000610862"/>
    </source>
</evidence>
<accession>A0A926EA82</accession>